<evidence type="ECO:0000313" key="13">
    <source>
        <dbReference type="EMBL" id="GFO48514.1"/>
    </source>
</evidence>
<evidence type="ECO:0000256" key="7">
    <source>
        <dbReference type="ARBA" id="ARBA00022840"/>
    </source>
</evidence>
<evidence type="ECO:0000259" key="12">
    <source>
        <dbReference type="PROSITE" id="PS50011"/>
    </source>
</evidence>
<dbReference type="GO" id="GO:0005524">
    <property type="term" value="F:ATP binding"/>
    <property type="evidence" value="ECO:0007669"/>
    <property type="project" value="UniProtKB-KW"/>
</dbReference>
<feature type="domain" description="Protein kinase" evidence="12">
    <location>
        <begin position="1"/>
        <end position="96"/>
    </location>
</feature>
<comment type="caution">
    <text evidence="13">The sequence shown here is derived from an EMBL/GenBank/DDBJ whole genome shotgun (WGS) entry which is preliminary data.</text>
</comment>
<accession>A0AAV4DWS5</accession>
<comment type="catalytic activity">
    <reaction evidence="10">
        <text>L-threonyl-[protein] + ATP = O-phospho-L-threonyl-[protein] + ADP + H(+)</text>
        <dbReference type="Rhea" id="RHEA:46608"/>
        <dbReference type="Rhea" id="RHEA-COMP:11060"/>
        <dbReference type="Rhea" id="RHEA-COMP:11605"/>
        <dbReference type="ChEBI" id="CHEBI:15378"/>
        <dbReference type="ChEBI" id="CHEBI:30013"/>
        <dbReference type="ChEBI" id="CHEBI:30616"/>
        <dbReference type="ChEBI" id="CHEBI:61977"/>
        <dbReference type="ChEBI" id="CHEBI:456216"/>
        <dbReference type="EC" id="2.7.11.1"/>
    </reaction>
</comment>
<dbReference type="PROSITE" id="PS50011">
    <property type="entry name" value="PROTEIN_KINASE_DOM"/>
    <property type="match status" value="1"/>
</dbReference>
<keyword evidence="4" id="KW-0479">Metal-binding</keyword>
<dbReference type="InterPro" id="IPR011009">
    <property type="entry name" value="Kinase-like_dom_sf"/>
</dbReference>
<keyword evidence="3" id="KW-0808">Transferase</keyword>
<keyword evidence="14" id="KW-1185">Reference proteome</keyword>
<gene>
    <name evidence="13" type="ORF">PoB_007501900</name>
</gene>
<keyword evidence="2" id="KW-0723">Serine/threonine-protein kinase</keyword>
<dbReference type="GO" id="GO:0051321">
    <property type="term" value="P:meiotic cell cycle"/>
    <property type="evidence" value="ECO:0007669"/>
    <property type="project" value="TreeGrafter"/>
</dbReference>
<dbReference type="InterPro" id="IPR000719">
    <property type="entry name" value="Prot_kinase_dom"/>
</dbReference>
<dbReference type="Proteomes" id="UP000735302">
    <property type="component" value="Unassembled WGS sequence"/>
</dbReference>
<evidence type="ECO:0000256" key="8">
    <source>
        <dbReference type="ARBA" id="ARBA00022842"/>
    </source>
</evidence>
<proteinExistence type="predicted"/>
<dbReference type="Gene3D" id="3.30.200.20">
    <property type="entry name" value="Phosphorylase Kinase, domain 1"/>
    <property type="match status" value="1"/>
</dbReference>
<keyword evidence="6 13" id="KW-0418">Kinase</keyword>
<keyword evidence="5" id="KW-0547">Nucleotide-binding</keyword>
<dbReference type="EC" id="2.7.11.1" evidence="1"/>
<dbReference type="AlphaFoldDB" id="A0AAV4DWS5"/>
<feature type="non-terminal residue" evidence="13">
    <location>
        <position position="1"/>
    </location>
</feature>
<dbReference type="GO" id="GO:0004674">
    <property type="term" value="F:protein serine/threonine kinase activity"/>
    <property type="evidence" value="ECO:0007669"/>
    <property type="project" value="UniProtKB-KW"/>
</dbReference>
<evidence type="ECO:0000313" key="14">
    <source>
        <dbReference type="Proteomes" id="UP000735302"/>
    </source>
</evidence>
<name>A0AAV4DWS5_9GAST</name>
<dbReference type="GO" id="GO:0046872">
    <property type="term" value="F:metal ion binding"/>
    <property type="evidence" value="ECO:0007669"/>
    <property type="project" value="UniProtKB-KW"/>
</dbReference>
<sequence>VFKCRSKEDGKYYAIKKSREPFRGQCDRKRKMEEVAKHEELLPHPNCIRFYKAWEERGHLYIQTELCQMSVSEFCNKNHHLIESLIWNYLVDLLMV</sequence>
<organism evidence="13 14">
    <name type="scientific">Plakobranchus ocellatus</name>
    <dbReference type="NCBI Taxonomy" id="259542"/>
    <lineage>
        <taxon>Eukaryota</taxon>
        <taxon>Metazoa</taxon>
        <taxon>Spiralia</taxon>
        <taxon>Lophotrochozoa</taxon>
        <taxon>Mollusca</taxon>
        <taxon>Gastropoda</taxon>
        <taxon>Heterobranchia</taxon>
        <taxon>Euthyneura</taxon>
        <taxon>Panpulmonata</taxon>
        <taxon>Sacoglossa</taxon>
        <taxon>Placobranchoidea</taxon>
        <taxon>Plakobranchidae</taxon>
        <taxon>Plakobranchus</taxon>
    </lineage>
</organism>
<dbReference type="PANTHER" id="PTHR11042:SF183">
    <property type="entry name" value="MEMBRANE-ASSOCIATED TYROSINE- AND THREONINE-SPECIFIC CDC2-INHIBITORY KINASE"/>
    <property type="match status" value="1"/>
</dbReference>
<evidence type="ECO:0000256" key="11">
    <source>
        <dbReference type="ARBA" id="ARBA00048679"/>
    </source>
</evidence>
<dbReference type="InterPro" id="IPR050339">
    <property type="entry name" value="CC_SR_Kinase"/>
</dbReference>
<keyword evidence="9" id="KW-0131">Cell cycle</keyword>
<reference evidence="13 14" key="1">
    <citation type="journal article" date="2021" name="Elife">
        <title>Chloroplast acquisition without the gene transfer in kleptoplastic sea slugs, Plakobranchus ocellatus.</title>
        <authorList>
            <person name="Maeda T."/>
            <person name="Takahashi S."/>
            <person name="Yoshida T."/>
            <person name="Shimamura S."/>
            <person name="Takaki Y."/>
            <person name="Nagai Y."/>
            <person name="Toyoda A."/>
            <person name="Suzuki Y."/>
            <person name="Arimoto A."/>
            <person name="Ishii H."/>
            <person name="Satoh N."/>
            <person name="Nishiyama T."/>
            <person name="Hasebe M."/>
            <person name="Maruyama T."/>
            <person name="Minagawa J."/>
            <person name="Obokata J."/>
            <person name="Shigenobu S."/>
        </authorList>
    </citation>
    <scope>NUCLEOTIDE SEQUENCE [LARGE SCALE GENOMIC DNA]</scope>
</reference>
<protein>
    <recommendedName>
        <fullName evidence="1">non-specific serine/threonine protein kinase</fullName>
        <ecNumber evidence="1">2.7.11.1</ecNumber>
    </recommendedName>
</protein>
<keyword evidence="8" id="KW-0460">Magnesium</keyword>
<dbReference type="Pfam" id="PF00069">
    <property type="entry name" value="Pkinase"/>
    <property type="match status" value="1"/>
</dbReference>
<keyword evidence="7" id="KW-0067">ATP-binding</keyword>
<dbReference type="GO" id="GO:0110031">
    <property type="term" value="P:negative regulation of G2/MI transition of meiotic cell cycle"/>
    <property type="evidence" value="ECO:0007669"/>
    <property type="project" value="TreeGrafter"/>
</dbReference>
<evidence type="ECO:0000256" key="9">
    <source>
        <dbReference type="ARBA" id="ARBA00023306"/>
    </source>
</evidence>
<evidence type="ECO:0000256" key="2">
    <source>
        <dbReference type="ARBA" id="ARBA00022527"/>
    </source>
</evidence>
<dbReference type="GO" id="GO:0005634">
    <property type="term" value="C:nucleus"/>
    <property type="evidence" value="ECO:0007669"/>
    <property type="project" value="TreeGrafter"/>
</dbReference>
<evidence type="ECO:0000256" key="3">
    <source>
        <dbReference type="ARBA" id="ARBA00022679"/>
    </source>
</evidence>
<dbReference type="GO" id="GO:0005737">
    <property type="term" value="C:cytoplasm"/>
    <property type="evidence" value="ECO:0007669"/>
    <property type="project" value="TreeGrafter"/>
</dbReference>
<evidence type="ECO:0000256" key="10">
    <source>
        <dbReference type="ARBA" id="ARBA00047899"/>
    </source>
</evidence>
<evidence type="ECO:0000256" key="6">
    <source>
        <dbReference type="ARBA" id="ARBA00022777"/>
    </source>
</evidence>
<evidence type="ECO:0000256" key="5">
    <source>
        <dbReference type="ARBA" id="ARBA00022741"/>
    </source>
</evidence>
<dbReference type="EMBL" id="BLXT01008413">
    <property type="protein sequence ID" value="GFO48514.1"/>
    <property type="molecule type" value="Genomic_DNA"/>
</dbReference>
<comment type="catalytic activity">
    <reaction evidence="11">
        <text>L-seryl-[protein] + ATP = O-phospho-L-seryl-[protein] + ADP + H(+)</text>
        <dbReference type="Rhea" id="RHEA:17989"/>
        <dbReference type="Rhea" id="RHEA-COMP:9863"/>
        <dbReference type="Rhea" id="RHEA-COMP:11604"/>
        <dbReference type="ChEBI" id="CHEBI:15378"/>
        <dbReference type="ChEBI" id="CHEBI:29999"/>
        <dbReference type="ChEBI" id="CHEBI:30616"/>
        <dbReference type="ChEBI" id="CHEBI:83421"/>
        <dbReference type="ChEBI" id="CHEBI:456216"/>
        <dbReference type="EC" id="2.7.11.1"/>
    </reaction>
</comment>
<dbReference type="PANTHER" id="PTHR11042">
    <property type="entry name" value="EUKARYOTIC TRANSLATION INITIATION FACTOR 2-ALPHA KINASE EIF2-ALPHA KINASE -RELATED"/>
    <property type="match status" value="1"/>
</dbReference>
<dbReference type="SUPFAM" id="SSF56112">
    <property type="entry name" value="Protein kinase-like (PK-like)"/>
    <property type="match status" value="1"/>
</dbReference>
<evidence type="ECO:0000256" key="4">
    <source>
        <dbReference type="ARBA" id="ARBA00022723"/>
    </source>
</evidence>
<evidence type="ECO:0000256" key="1">
    <source>
        <dbReference type="ARBA" id="ARBA00012513"/>
    </source>
</evidence>